<accession>A0A9X1IT85</accession>
<reference evidence="1" key="1">
    <citation type="submission" date="2021-05" db="EMBL/GenBank/DDBJ databases">
        <title>Genome of Sphingobium sp. strain.</title>
        <authorList>
            <person name="Fan R."/>
        </authorList>
    </citation>
    <scope>NUCLEOTIDE SEQUENCE</scope>
    <source>
        <strain evidence="1">H33</strain>
    </source>
</reference>
<comment type="caution">
    <text evidence="1">The sequence shown here is derived from an EMBL/GenBank/DDBJ whole genome shotgun (WGS) entry which is preliminary data.</text>
</comment>
<dbReference type="InterPro" id="IPR036768">
    <property type="entry name" value="PolIII_chi_sf"/>
</dbReference>
<dbReference type="RefSeq" id="WP_214625637.1">
    <property type="nucleotide sequence ID" value="NZ_JAHGAW010000017.1"/>
</dbReference>
<evidence type="ECO:0000313" key="1">
    <source>
        <dbReference type="EMBL" id="MBT2189343.1"/>
    </source>
</evidence>
<sequence length="145" mass="16210">MQVDFYQLSRDPAEAVIPVIARRILEDGGRLLVVSSERPQLDRISQGLWSAGPETYLANDHADAAMPEVQPILLADACAAANGARHIALADGRWREEALGFERAFYFFDDETIDEARAAWRALSKVEGVSPRFWRQDGGKWRQGP</sequence>
<proteinExistence type="predicted"/>
<keyword evidence="1" id="KW-0548">Nucleotidyltransferase</keyword>
<dbReference type="GO" id="GO:0003677">
    <property type="term" value="F:DNA binding"/>
    <property type="evidence" value="ECO:0007669"/>
    <property type="project" value="InterPro"/>
</dbReference>
<dbReference type="GO" id="GO:0003887">
    <property type="term" value="F:DNA-directed DNA polymerase activity"/>
    <property type="evidence" value="ECO:0007669"/>
    <property type="project" value="UniProtKB-EC"/>
</dbReference>
<dbReference type="Gene3D" id="3.40.50.10110">
    <property type="entry name" value="DNA polymerase III subunit chi"/>
    <property type="match status" value="1"/>
</dbReference>
<dbReference type="SUPFAM" id="SSF102400">
    <property type="entry name" value="DNA polymerase III chi subunit"/>
    <property type="match status" value="1"/>
</dbReference>
<protein>
    <submittedName>
        <fullName evidence="1">DNA polymerase III subunit chi</fullName>
        <ecNumber evidence="1">2.7.7.7</ecNumber>
    </submittedName>
</protein>
<dbReference type="InterPro" id="IPR007459">
    <property type="entry name" value="DNA_pol3_chi"/>
</dbReference>
<keyword evidence="1" id="KW-0808">Transferase</keyword>
<organism evidence="1 2">
    <name type="scientific">Sphingobium nicotianae</name>
    <dbReference type="NCBI Taxonomy" id="2782607"/>
    <lineage>
        <taxon>Bacteria</taxon>
        <taxon>Pseudomonadati</taxon>
        <taxon>Pseudomonadota</taxon>
        <taxon>Alphaproteobacteria</taxon>
        <taxon>Sphingomonadales</taxon>
        <taxon>Sphingomonadaceae</taxon>
        <taxon>Sphingobium</taxon>
    </lineage>
</organism>
<dbReference type="EMBL" id="JAHGAW010000017">
    <property type="protein sequence ID" value="MBT2189343.1"/>
    <property type="molecule type" value="Genomic_DNA"/>
</dbReference>
<dbReference type="Proteomes" id="UP001138757">
    <property type="component" value="Unassembled WGS sequence"/>
</dbReference>
<dbReference type="GO" id="GO:0006260">
    <property type="term" value="P:DNA replication"/>
    <property type="evidence" value="ECO:0007669"/>
    <property type="project" value="InterPro"/>
</dbReference>
<dbReference type="Pfam" id="PF04364">
    <property type="entry name" value="DNA_pol3_chi"/>
    <property type="match status" value="1"/>
</dbReference>
<keyword evidence="2" id="KW-1185">Reference proteome</keyword>
<gene>
    <name evidence="1" type="ORF">KK488_20525</name>
</gene>
<dbReference type="AlphaFoldDB" id="A0A9X1IT85"/>
<name>A0A9X1IT85_9SPHN</name>
<evidence type="ECO:0000313" key="2">
    <source>
        <dbReference type="Proteomes" id="UP001138757"/>
    </source>
</evidence>
<dbReference type="EC" id="2.7.7.7" evidence="1"/>